<dbReference type="Proteomes" id="UP000321945">
    <property type="component" value="Unassembled WGS sequence"/>
</dbReference>
<evidence type="ECO:0000313" key="2">
    <source>
        <dbReference type="EMBL" id="TXD69100.1"/>
    </source>
</evidence>
<proteinExistence type="predicted"/>
<dbReference type="AlphaFoldDB" id="A0A5C6YP31"/>
<organism evidence="2 3">
    <name type="scientific">Aequorivita lipolytica</name>
    <dbReference type="NCBI Taxonomy" id="153267"/>
    <lineage>
        <taxon>Bacteria</taxon>
        <taxon>Pseudomonadati</taxon>
        <taxon>Bacteroidota</taxon>
        <taxon>Flavobacteriia</taxon>
        <taxon>Flavobacteriales</taxon>
        <taxon>Flavobacteriaceae</taxon>
        <taxon>Aequorivita</taxon>
    </lineage>
</organism>
<dbReference type="InterPro" id="IPR050744">
    <property type="entry name" value="AI-2_Isomerase_LsrG"/>
</dbReference>
<dbReference type="PROSITE" id="PS51257">
    <property type="entry name" value="PROKAR_LIPOPROTEIN"/>
    <property type="match status" value="1"/>
</dbReference>
<keyword evidence="3" id="KW-1185">Reference proteome</keyword>
<dbReference type="InterPro" id="IPR007138">
    <property type="entry name" value="ABM_dom"/>
</dbReference>
<gene>
    <name evidence="2" type="ORF">ESV24_08625</name>
</gene>
<reference evidence="2 3" key="1">
    <citation type="submission" date="2019-08" db="EMBL/GenBank/DDBJ databases">
        <title>Genome of Aequorivita lipolytica Y10-2 (type strain).</title>
        <authorList>
            <person name="Bowman J.P."/>
        </authorList>
    </citation>
    <scope>NUCLEOTIDE SEQUENCE [LARGE SCALE GENOMIC DNA]</scope>
    <source>
        <strain evidence="2 3">Y10-2</strain>
    </source>
</reference>
<accession>A0A5C6YP31</accession>
<dbReference type="PANTHER" id="PTHR33336:SF15">
    <property type="entry name" value="ABM DOMAIN-CONTAINING PROTEIN"/>
    <property type="match status" value="1"/>
</dbReference>
<dbReference type="OrthoDB" id="678044at2"/>
<dbReference type="PANTHER" id="PTHR33336">
    <property type="entry name" value="QUINOL MONOOXYGENASE YGIN-RELATED"/>
    <property type="match status" value="1"/>
</dbReference>
<comment type="caution">
    <text evidence="2">The sequence shown here is derived from an EMBL/GenBank/DDBJ whole genome shotgun (WGS) entry which is preliminary data.</text>
</comment>
<dbReference type="EMBL" id="VORU01000006">
    <property type="protein sequence ID" value="TXD69100.1"/>
    <property type="molecule type" value="Genomic_DNA"/>
</dbReference>
<evidence type="ECO:0000313" key="3">
    <source>
        <dbReference type="Proteomes" id="UP000321945"/>
    </source>
</evidence>
<dbReference type="Pfam" id="PF03992">
    <property type="entry name" value="ABM"/>
    <property type="match status" value="1"/>
</dbReference>
<sequence length="123" mass="14471">MKTLHLLFFALFTVLLSCNSDSKENLVVFVKYKTQPNKNIDAVVALKTLIGEVEKEEHFKQIKMYIDPNDNSNILLYEEWEDESYYKNEHMKTEHLQKFIGESSTFLAGPPEISFWKLNTVYE</sequence>
<protein>
    <recommendedName>
        <fullName evidence="1">ABM domain-containing protein</fullName>
    </recommendedName>
</protein>
<name>A0A5C6YP31_9FLAO</name>
<dbReference type="GO" id="GO:0003824">
    <property type="term" value="F:catalytic activity"/>
    <property type="evidence" value="ECO:0007669"/>
    <property type="project" value="TreeGrafter"/>
</dbReference>
<dbReference type="PROSITE" id="PS51725">
    <property type="entry name" value="ABM"/>
    <property type="match status" value="1"/>
</dbReference>
<dbReference type="Gene3D" id="3.30.70.100">
    <property type="match status" value="1"/>
</dbReference>
<dbReference type="SUPFAM" id="SSF54909">
    <property type="entry name" value="Dimeric alpha+beta barrel"/>
    <property type="match status" value="1"/>
</dbReference>
<feature type="domain" description="ABM" evidence="1">
    <location>
        <begin position="26"/>
        <end position="115"/>
    </location>
</feature>
<evidence type="ECO:0000259" key="1">
    <source>
        <dbReference type="PROSITE" id="PS51725"/>
    </source>
</evidence>
<dbReference type="InterPro" id="IPR011008">
    <property type="entry name" value="Dimeric_a/b-barrel"/>
</dbReference>
<dbReference type="RefSeq" id="WP_111815928.1">
    <property type="nucleotide sequence ID" value="NZ_CBCRZQ010000005.1"/>
</dbReference>